<dbReference type="GO" id="GO:0042840">
    <property type="term" value="P:D-glucuronate catabolic process"/>
    <property type="evidence" value="ECO:0007669"/>
    <property type="project" value="TreeGrafter"/>
</dbReference>
<evidence type="ECO:0000256" key="9">
    <source>
        <dbReference type="ARBA" id="ARBA00023211"/>
    </source>
</evidence>
<reference evidence="11" key="1">
    <citation type="submission" date="2019-09" db="EMBL/GenBank/DDBJ databases">
        <title>Characterisation of the sponge microbiome using genome-centric metagenomics.</title>
        <authorList>
            <person name="Engelberts J.P."/>
            <person name="Robbins S.J."/>
            <person name="De Goeij J.M."/>
            <person name="Aranda M."/>
            <person name="Bell S.C."/>
            <person name="Webster N.S."/>
        </authorList>
    </citation>
    <scope>NUCLEOTIDE SEQUENCE</scope>
    <source>
        <strain evidence="11">SB0662_bin_9</strain>
    </source>
</reference>
<keyword evidence="8" id="KW-0408">Iron</keyword>
<evidence type="ECO:0000256" key="7">
    <source>
        <dbReference type="ARBA" id="ARBA00012927"/>
    </source>
</evidence>
<protein>
    <recommendedName>
        <fullName evidence="7">mannonate dehydratase</fullName>
        <ecNumber evidence="7">4.2.1.8</ecNumber>
    </recommendedName>
</protein>
<evidence type="ECO:0000256" key="8">
    <source>
        <dbReference type="ARBA" id="ARBA00023004"/>
    </source>
</evidence>
<evidence type="ECO:0000256" key="4">
    <source>
        <dbReference type="ARBA" id="ARBA00002713"/>
    </source>
</evidence>
<organism evidence="11">
    <name type="scientific">Caldilineaceae bacterium SB0662_bin_9</name>
    <dbReference type="NCBI Taxonomy" id="2605258"/>
    <lineage>
        <taxon>Bacteria</taxon>
        <taxon>Bacillati</taxon>
        <taxon>Chloroflexota</taxon>
        <taxon>Caldilineae</taxon>
        <taxon>Caldilineales</taxon>
        <taxon>Caldilineaceae</taxon>
    </lineage>
</organism>
<comment type="cofactor">
    <cofactor evidence="3">
        <name>Fe(2+)</name>
        <dbReference type="ChEBI" id="CHEBI:29033"/>
    </cofactor>
</comment>
<dbReference type="Gene3D" id="3.20.20.150">
    <property type="entry name" value="Divalent-metal-dependent TIM barrel enzymes"/>
    <property type="match status" value="1"/>
</dbReference>
<dbReference type="GO" id="GO:0008198">
    <property type="term" value="F:ferrous iron binding"/>
    <property type="evidence" value="ECO:0007669"/>
    <property type="project" value="TreeGrafter"/>
</dbReference>
<dbReference type="AlphaFoldDB" id="A0A6B1DR06"/>
<accession>A0A6B1DR06</accession>
<dbReference type="EMBL" id="VXPY01000013">
    <property type="protein sequence ID" value="MYD89162.1"/>
    <property type="molecule type" value="Genomic_DNA"/>
</dbReference>
<comment type="function">
    <text evidence="4">Catalyzes the dehydration of D-mannonate.</text>
</comment>
<dbReference type="EC" id="4.2.1.8" evidence="7"/>
<comment type="similarity">
    <text evidence="6">Belongs to the mannonate dehydratase family.</text>
</comment>
<dbReference type="PANTHER" id="PTHR30387:SF2">
    <property type="entry name" value="MANNONATE DEHYDRATASE"/>
    <property type="match status" value="1"/>
</dbReference>
<evidence type="ECO:0000256" key="6">
    <source>
        <dbReference type="ARBA" id="ARBA00007389"/>
    </source>
</evidence>
<dbReference type="InterPro" id="IPR036237">
    <property type="entry name" value="Xyl_isomerase-like_sf"/>
</dbReference>
<proteinExistence type="inferred from homology"/>
<dbReference type="Pfam" id="PF03786">
    <property type="entry name" value="UxuA"/>
    <property type="match status" value="2"/>
</dbReference>
<name>A0A6B1DR06_9CHLR</name>
<comment type="cofactor">
    <cofactor evidence="2">
        <name>Mn(2+)</name>
        <dbReference type="ChEBI" id="CHEBI:29035"/>
    </cofactor>
</comment>
<evidence type="ECO:0000256" key="10">
    <source>
        <dbReference type="ARBA" id="ARBA00023239"/>
    </source>
</evidence>
<dbReference type="SUPFAM" id="SSF51658">
    <property type="entry name" value="Xylose isomerase-like"/>
    <property type="match status" value="1"/>
</dbReference>
<evidence type="ECO:0000256" key="5">
    <source>
        <dbReference type="ARBA" id="ARBA00004892"/>
    </source>
</evidence>
<dbReference type="InterPro" id="IPR004628">
    <property type="entry name" value="Man_deHydtase"/>
</dbReference>
<comment type="pathway">
    <text evidence="5">Carbohydrate metabolism; pentose and glucuronate interconversion.</text>
</comment>
<dbReference type="GO" id="GO:0008927">
    <property type="term" value="F:mannonate dehydratase activity"/>
    <property type="evidence" value="ECO:0007669"/>
    <property type="project" value="UniProtKB-EC"/>
</dbReference>
<dbReference type="PANTHER" id="PTHR30387">
    <property type="entry name" value="MANNONATE DEHYDRATASE"/>
    <property type="match status" value="1"/>
</dbReference>
<keyword evidence="10" id="KW-0456">Lyase</keyword>
<comment type="caution">
    <text evidence="11">The sequence shown here is derived from an EMBL/GenBank/DDBJ whole genome shotgun (WGS) entry which is preliminary data.</text>
</comment>
<comment type="catalytic activity">
    <reaction evidence="1">
        <text>D-mannonate = 2-dehydro-3-deoxy-D-gluconate + H2O</text>
        <dbReference type="Rhea" id="RHEA:20097"/>
        <dbReference type="ChEBI" id="CHEBI:15377"/>
        <dbReference type="ChEBI" id="CHEBI:17767"/>
        <dbReference type="ChEBI" id="CHEBI:57990"/>
        <dbReference type="EC" id="4.2.1.8"/>
    </reaction>
</comment>
<evidence type="ECO:0000256" key="1">
    <source>
        <dbReference type="ARBA" id="ARBA00001794"/>
    </source>
</evidence>
<evidence type="ECO:0000256" key="3">
    <source>
        <dbReference type="ARBA" id="ARBA00001954"/>
    </source>
</evidence>
<keyword evidence="9" id="KW-0464">Manganese</keyword>
<evidence type="ECO:0000313" key="11">
    <source>
        <dbReference type="EMBL" id="MYD89162.1"/>
    </source>
</evidence>
<sequence>MASMLEIPPGMKIAAQMSPEPSEEDLAFVRQMGVDYVVLWTTGENAHYDYYASRRRLFENHGLKIYGFGNSDVHNQDAIVLNLENRDAKVAEYKSHLRALGKAGIPYTTYAHMANGIWSTERELTRGGADARGFNLATATSGRWQDQRFQLPFSHGRRYTTDEIWSNYETFVAEVAPVAESEGVRIGIHPDDPPQPELAGVPRCIFSSHEGYDRALQVADSPNVGICFCIGCWLEGGSLMGKGVEESILDFGGRNKIFKVHFRNVDAPLPHFVETFVDDGYFDMYKAMKALQKVGFDGVLIPDHIPNMAGHPRVGTAFTIGYMKALVRRAEEEVRP</sequence>
<evidence type="ECO:0000256" key="2">
    <source>
        <dbReference type="ARBA" id="ARBA00001936"/>
    </source>
</evidence>
<dbReference type="UniPathway" id="UPA00246"/>
<dbReference type="GO" id="GO:0030145">
    <property type="term" value="F:manganese ion binding"/>
    <property type="evidence" value="ECO:0007669"/>
    <property type="project" value="TreeGrafter"/>
</dbReference>
<gene>
    <name evidence="11" type="ORF">F4Y08_02315</name>
</gene>